<evidence type="ECO:0000313" key="3">
    <source>
        <dbReference type="Proteomes" id="UP001066276"/>
    </source>
</evidence>
<feature type="region of interest" description="Disordered" evidence="1">
    <location>
        <begin position="1"/>
        <end position="32"/>
    </location>
</feature>
<comment type="caution">
    <text evidence="2">The sequence shown here is derived from an EMBL/GenBank/DDBJ whole genome shotgun (WGS) entry which is preliminary data.</text>
</comment>
<name>A0AAV7WCT9_PLEWA</name>
<organism evidence="2 3">
    <name type="scientific">Pleurodeles waltl</name>
    <name type="common">Iberian ribbed newt</name>
    <dbReference type="NCBI Taxonomy" id="8319"/>
    <lineage>
        <taxon>Eukaryota</taxon>
        <taxon>Metazoa</taxon>
        <taxon>Chordata</taxon>
        <taxon>Craniata</taxon>
        <taxon>Vertebrata</taxon>
        <taxon>Euteleostomi</taxon>
        <taxon>Amphibia</taxon>
        <taxon>Batrachia</taxon>
        <taxon>Caudata</taxon>
        <taxon>Salamandroidea</taxon>
        <taxon>Salamandridae</taxon>
        <taxon>Pleurodelinae</taxon>
        <taxon>Pleurodeles</taxon>
    </lineage>
</organism>
<keyword evidence="3" id="KW-1185">Reference proteome</keyword>
<evidence type="ECO:0000256" key="1">
    <source>
        <dbReference type="SAM" id="MobiDB-lite"/>
    </source>
</evidence>
<protein>
    <submittedName>
        <fullName evidence="2">Uncharacterized protein</fullName>
    </submittedName>
</protein>
<proteinExistence type="predicted"/>
<sequence>MLTGQHSAGASRCRCELPTGRGAAHNPRRPRACHKEALPQAPEEGVVIRAHQVRHSERFQNERALRCTTLHPGSQKKKEPARQTHTSVRRPLRRSALGKHNARHTHNERQTPAAPLCTGKT</sequence>
<accession>A0AAV7WCT9</accession>
<gene>
    <name evidence="2" type="ORF">NDU88_005899</name>
</gene>
<feature type="region of interest" description="Disordered" evidence="1">
    <location>
        <begin position="68"/>
        <end position="121"/>
    </location>
</feature>
<dbReference type="EMBL" id="JANPWB010000002">
    <property type="protein sequence ID" value="KAJ1210536.1"/>
    <property type="molecule type" value="Genomic_DNA"/>
</dbReference>
<reference evidence="2" key="1">
    <citation type="journal article" date="2022" name="bioRxiv">
        <title>Sequencing and chromosome-scale assembly of the giantPleurodeles waltlgenome.</title>
        <authorList>
            <person name="Brown T."/>
            <person name="Elewa A."/>
            <person name="Iarovenko S."/>
            <person name="Subramanian E."/>
            <person name="Araus A.J."/>
            <person name="Petzold A."/>
            <person name="Susuki M."/>
            <person name="Suzuki K.-i.T."/>
            <person name="Hayashi T."/>
            <person name="Toyoda A."/>
            <person name="Oliveira C."/>
            <person name="Osipova E."/>
            <person name="Leigh N.D."/>
            <person name="Simon A."/>
            <person name="Yun M.H."/>
        </authorList>
    </citation>
    <scope>NUCLEOTIDE SEQUENCE</scope>
    <source>
        <strain evidence="2">20211129_DDA</strain>
        <tissue evidence="2">Liver</tissue>
    </source>
</reference>
<dbReference type="Proteomes" id="UP001066276">
    <property type="component" value="Chromosome 1_2"/>
</dbReference>
<feature type="compositionally biased region" description="Basic residues" evidence="1">
    <location>
        <begin position="87"/>
        <end position="106"/>
    </location>
</feature>
<evidence type="ECO:0000313" key="2">
    <source>
        <dbReference type="EMBL" id="KAJ1210536.1"/>
    </source>
</evidence>
<dbReference type="AlphaFoldDB" id="A0AAV7WCT9"/>